<dbReference type="AlphaFoldDB" id="A0A1V4JSP0"/>
<dbReference type="EMBL" id="LSYS01006629">
    <property type="protein sequence ID" value="OPJ75134.1"/>
    <property type="molecule type" value="Genomic_DNA"/>
</dbReference>
<protein>
    <submittedName>
        <fullName evidence="2">Uncharacterized protein</fullName>
    </submittedName>
</protein>
<dbReference type="Proteomes" id="UP000190648">
    <property type="component" value="Unassembled WGS sequence"/>
</dbReference>
<sequence length="108" mass="11540">MRRARHRTPALRVAPPAGSSIFINFRSSCAGRMPLVSPVPQGLSQEQNGPSAPASPCSSPSSHPRHQQENEILQQVPALRKGGKKTEDDNGQKTDFKCGSSSRGYAAS</sequence>
<gene>
    <name evidence="2" type="ORF">AV530_018571</name>
</gene>
<comment type="caution">
    <text evidence="2">The sequence shown here is derived from an EMBL/GenBank/DDBJ whole genome shotgun (WGS) entry which is preliminary data.</text>
</comment>
<organism evidence="2 3">
    <name type="scientific">Patagioenas fasciata monilis</name>
    <dbReference type="NCBI Taxonomy" id="372326"/>
    <lineage>
        <taxon>Eukaryota</taxon>
        <taxon>Metazoa</taxon>
        <taxon>Chordata</taxon>
        <taxon>Craniata</taxon>
        <taxon>Vertebrata</taxon>
        <taxon>Euteleostomi</taxon>
        <taxon>Archelosauria</taxon>
        <taxon>Archosauria</taxon>
        <taxon>Dinosauria</taxon>
        <taxon>Saurischia</taxon>
        <taxon>Theropoda</taxon>
        <taxon>Coelurosauria</taxon>
        <taxon>Aves</taxon>
        <taxon>Neognathae</taxon>
        <taxon>Neoaves</taxon>
        <taxon>Columbimorphae</taxon>
        <taxon>Columbiformes</taxon>
        <taxon>Columbidae</taxon>
        <taxon>Patagioenas</taxon>
    </lineage>
</organism>
<accession>A0A1V4JSP0</accession>
<evidence type="ECO:0000256" key="1">
    <source>
        <dbReference type="SAM" id="MobiDB-lite"/>
    </source>
</evidence>
<keyword evidence="3" id="KW-1185">Reference proteome</keyword>
<evidence type="ECO:0000313" key="3">
    <source>
        <dbReference type="Proteomes" id="UP000190648"/>
    </source>
</evidence>
<feature type="compositionally biased region" description="Basic and acidic residues" evidence="1">
    <location>
        <begin position="84"/>
        <end position="96"/>
    </location>
</feature>
<reference evidence="2 3" key="1">
    <citation type="submission" date="2016-02" db="EMBL/GenBank/DDBJ databases">
        <title>Band-tailed pigeon sequencing and assembly.</title>
        <authorList>
            <person name="Soares A.E."/>
            <person name="Novak B.J."/>
            <person name="Rice E.S."/>
            <person name="O'Connell B."/>
            <person name="Chang D."/>
            <person name="Weber S."/>
            <person name="Shapiro B."/>
        </authorList>
    </citation>
    <scope>NUCLEOTIDE SEQUENCE [LARGE SCALE GENOMIC DNA]</scope>
    <source>
        <strain evidence="2">BTP2013</strain>
        <tissue evidence="2">Blood</tissue>
    </source>
</reference>
<proteinExistence type="predicted"/>
<name>A0A1V4JSP0_PATFA</name>
<feature type="compositionally biased region" description="Low complexity" evidence="1">
    <location>
        <begin position="50"/>
        <end position="62"/>
    </location>
</feature>
<feature type="compositionally biased region" description="Polar residues" evidence="1">
    <location>
        <begin position="99"/>
        <end position="108"/>
    </location>
</feature>
<feature type="region of interest" description="Disordered" evidence="1">
    <location>
        <begin position="33"/>
        <end position="108"/>
    </location>
</feature>
<evidence type="ECO:0000313" key="2">
    <source>
        <dbReference type="EMBL" id="OPJ75134.1"/>
    </source>
</evidence>